<keyword evidence="3" id="KW-1185">Reference proteome</keyword>
<dbReference type="EMBL" id="CP036501">
    <property type="protein sequence ID" value="UZP73858.1"/>
    <property type="molecule type" value="Genomic_DNA"/>
</dbReference>
<evidence type="ECO:0008006" key="4">
    <source>
        <dbReference type="Google" id="ProtNLM"/>
    </source>
</evidence>
<feature type="transmembrane region" description="Helical" evidence="1">
    <location>
        <begin position="138"/>
        <end position="159"/>
    </location>
</feature>
<evidence type="ECO:0000313" key="2">
    <source>
        <dbReference type="EMBL" id="UZP73858.1"/>
    </source>
</evidence>
<evidence type="ECO:0000313" key="3">
    <source>
        <dbReference type="Proteomes" id="UP001317963"/>
    </source>
</evidence>
<dbReference type="Proteomes" id="UP001317963">
    <property type="component" value="Chromosome"/>
</dbReference>
<feature type="transmembrane region" description="Helical" evidence="1">
    <location>
        <begin position="12"/>
        <end position="34"/>
    </location>
</feature>
<reference evidence="2 3" key="1">
    <citation type="submission" date="2019-02" db="EMBL/GenBank/DDBJ databases">
        <title>Halieaceae_genomes.</title>
        <authorList>
            <person name="Li S.-H."/>
        </authorList>
    </citation>
    <scope>NUCLEOTIDE SEQUENCE [LARGE SCALE GENOMIC DNA]</scope>
    <source>
        <strain evidence="2 3">JH123</strain>
    </source>
</reference>
<protein>
    <recommendedName>
        <fullName evidence="4">Guanylate cyclase domain-containing protein</fullName>
    </recommendedName>
</protein>
<dbReference type="RefSeq" id="WP_279242657.1">
    <property type="nucleotide sequence ID" value="NZ_CP036501.1"/>
</dbReference>
<accession>A0ABY6Q601</accession>
<keyword evidence="1" id="KW-1133">Transmembrane helix</keyword>
<gene>
    <name evidence="2" type="ORF">E0F26_03465</name>
</gene>
<keyword evidence="1" id="KW-0812">Transmembrane</keyword>
<proteinExistence type="predicted"/>
<keyword evidence="1" id="KW-0472">Membrane</keyword>
<evidence type="ECO:0000256" key="1">
    <source>
        <dbReference type="SAM" id="Phobius"/>
    </source>
</evidence>
<organism evidence="2 3">
    <name type="scientific">Candidatus Paraluminiphilus aquimaris</name>
    <dbReference type="NCBI Taxonomy" id="2518994"/>
    <lineage>
        <taxon>Bacteria</taxon>
        <taxon>Pseudomonadati</taxon>
        <taxon>Pseudomonadota</taxon>
        <taxon>Gammaproteobacteria</taxon>
        <taxon>Cellvibrionales</taxon>
        <taxon>Halieaceae</taxon>
        <taxon>Candidatus Paraluminiphilus</taxon>
    </lineage>
</organism>
<sequence length="413" mass="44351">MRFWGRLDFGQRAGVVAAIAVLIAAQITLTLSLISQENSDDNERAAYARVILSSAASRTSGLIAAGDLLTVSSELNRLIANDLVAAASVADVEGEPLVTVGTPASDVQYQGPLKIGPDLAGTLTITLNTKARDTTLRWTITGLSLVIALFIYALTTSLYRGHTNRLWSLVTRVSQQKTSERAGDPLDELDDALSALPLDLIDTSSSEAMDESAMRSMAVVTLSLDHLTRYIETLDELSLVSYVATYEALLKAVAQMLGGTTDTNRPQSLSMSFEGEWRGMTSPLRATVGSALLQQLLPVAERSRRLKFAAGIGVSHSDLSRGEHASAYAGLYIQTALDEAHILAQRAGTSIKLATSISGFKEVTDLFDTIDTADGDCQLGSPTSAFLPELEKQSRLLQRRLFPDVGDQTDLPF</sequence>
<name>A0ABY6Q601_9GAMM</name>